<keyword evidence="3" id="KW-1185">Reference proteome</keyword>
<sequence length="326" mass="36581">MKAIRLDLGSAIAKAGDAEEAVVSSLTAYIRFCPNLHTVKLEIANDTLWILRQLPDVLSGLVSPRRIAFWLLTEAEADVTLLGDNAKTWTTLDENLGDRAKFKSLEHVEVLCRTVEKEEVPFWWEIDTGSRGHGESDSGRESDGEDGEVECREENLRGETCEVEMTYDLANLRPTMNRVAMFHRHKKSLTDLFPRLSKRGVLWCGIGNHNIYSTGTSIPVDSLSEPQARSQSIVGLSHGPSPLPFDTPPPSLKFDTNRAQRMRYLGDDHGLRSDYGVCRLQSDFSLSLVISHPKHETHTQSVNRSEFIMPSQSTTLFLNAFTHLYP</sequence>
<accession>A0AAD5UWZ8</accession>
<evidence type="ECO:0000313" key="2">
    <source>
        <dbReference type="EMBL" id="KAJ3480096.1"/>
    </source>
</evidence>
<dbReference type="EMBL" id="JANAWD010000396">
    <property type="protein sequence ID" value="KAJ3480096.1"/>
    <property type="molecule type" value="Genomic_DNA"/>
</dbReference>
<proteinExistence type="predicted"/>
<dbReference type="AlphaFoldDB" id="A0AAD5UWZ8"/>
<feature type="compositionally biased region" description="Pro residues" evidence="1">
    <location>
        <begin position="241"/>
        <end position="250"/>
    </location>
</feature>
<gene>
    <name evidence="2" type="ORF">NLI96_g8594</name>
</gene>
<comment type="caution">
    <text evidence="2">The sequence shown here is derived from an EMBL/GenBank/DDBJ whole genome shotgun (WGS) entry which is preliminary data.</text>
</comment>
<organism evidence="2 3">
    <name type="scientific">Meripilus lineatus</name>
    <dbReference type="NCBI Taxonomy" id="2056292"/>
    <lineage>
        <taxon>Eukaryota</taxon>
        <taxon>Fungi</taxon>
        <taxon>Dikarya</taxon>
        <taxon>Basidiomycota</taxon>
        <taxon>Agaricomycotina</taxon>
        <taxon>Agaricomycetes</taxon>
        <taxon>Polyporales</taxon>
        <taxon>Meripilaceae</taxon>
        <taxon>Meripilus</taxon>
    </lineage>
</organism>
<evidence type="ECO:0000313" key="3">
    <source>
        <dbReference type="Proteomes" id="UP001212997"/>
    </source>
</evidence>
<feature type="compositionally biased region" description="Polar residues" evidence="1">
    <location>
        <begin position="222"/>
        <end position="234"/>
    </location>
</feature>
<dbReference type="Proteomes" id="UP001212997">
    <property type="component" value="Unassembled WGS sequence"/>
</dbReference>
<evidence type="ECO:0000256" key="1">
    <source>
        <dbReference type="SAM" id="MobiDB-lite"/>
    </source>
</evidence>
<feature type="region of interest" description="Disordered" evidence="1">
    <location>
        <begin position="222"/>
        <end position="250"/>
    </location>
</feature>
<reference evidence="2" key="1">
    <citation type="submission" date="2022-07" db="EMBL/GenBank/DDBJ databases">
        <title>Genome Sequence of Physisporinus lineatus.</title>
        <authorList>
            <person name="Buettner E."/>
        </authorList>
    </citation>
    <scope>NUCLEOTIDE SEQUENCE</scope>
    <source>
        <strain evidence="2">VT162</strain>
    </source>
</reference>
<feature type="region of interest" description="Disordered" evidence="1">
    <location>
        <begin position="130"/>
        <end position="153"/>
    </location>
</feature>
<feature type="compositionally biased region" description="Basic and acidic residues" evidence="1">
    <location>
        <begin position="130"/>
        <end position="142"/>
    </location>
</feature>
<protein>
    <submittedName>
        <fullName evidence="2">Uncharacterized protein</fullName>
    </submittedName>
</protein>
<name>A0AAD5UWZ8_9APHY</name>